<dbReference type="Gene3D" id="3.10.450.50">
    <property type="match status" value="1"/>
</dbReference>
<dbReference type="Proteomes" id="UP000198406">
    <property type="component" value="Unassembled WGS sequence"/>
</dbReference>
<evidence type="ECO:0008006" key="4">
    <source>
        <dbReference type="Google" id="ProtNLM"/>
    </source>
</evidence>
<organism evidence="2 3">
    <name type="scientific">Fistulifera solaris</name>
    <name type="common">Oleaginous diatom</name>
    <dbReference type="NCBI Taxonomy" id="1519565"/>
    <lineage>
        <taxon>Eukaryota</taxon>
        <taxon>Sar</taxon>
        <taxon>Stramenopiles</taxon>
        <taxon>Ochrophyta</taxon>
        <taxon>Bacillariophyta</taxon>
        <taxon>Bacillariophyceae</taxon>
        <taxon>Bacillariophycidae</taxon>
        <taxon>Naviculales</taxon>
        <taxon>Naviculaceae</taxon>
        <taxon>Fistulifera</taxon>
    </lineage>
</organism>
<evidence type="ECO:0000256" key="1">
    <source>
        <dbReference type="SAM" id="SignalP"/>
    </source>
</evidence>
<dbReference type="AlphaFoldDB" id="A0A1Z5KSN0"/>
<proteinExistence type="predicted"/>
<dbReference type="EMBL" id="BDSP01000289">
    <property type="protein sequence ID" value="GAX29330.1"/>
    <property type="molecule type" value="Genomic_DNA"/>
</dbReference>
<keyword evidence="3" id="KW-1185">Reference proteome</keyword>
<feature type="chain" id="PRO_5012464635" description="SnoaL-like domain-containing protein" evidence="1">
    <location>
        <begin position="27"/>
        <end position="179"/>
    </location>
</feature>
<gene>
    <name evidence="2" type="ORF">FisN_16Hu236</name>
</gene>
<evidence type="ECO:0000313" key="2">
    <source>
        <dbReference type="EMBL" id="GAX29330.1"/>
    </source>
</evidence>
<dbReference type="SUPFAM" id="SSF54427">
    <property type="entry name" value="NTF2-like"/>
    <property type="match status" value="1"/>
</dbReference>
<evidence type="ECO:0000313" key="3">
    <source>
        <dbReference type="Proteomes" id="UP000198406"/>
    </source>
</evidence>
<dbReference type="OrthoDB" id="38601at2759"/>
<comment type="caution">
    <text evidence="2">The sequence shown here is derived from an EMBL/GenBank/DDBJ whole genome shotgun (WGS) entry which is preliminary data.</text>
</comment>
<name>A0A1Z5KSN0_FISSO</name>
<feature type="signal peptide" evidence="1">
    <location>
        <begin position="1"/>
        <end position="26"/>
    </location>
</feature>
<accession>A0A1Z5KSN0</accession>
<protein>
    <recommendedName>
        <fullName evidence="4">SnoaL-like domain-containing protein</fullName>
    </recommendedName>
</protein>
<keyword evidence="1" id="KW-0732">Signal</keyword>
<reference evidence="2 3" key="1">
    <citation type="journal article" date="2015" name="Plant Cell">
        <title>Oil accumulation by the oleaginous diatom Fistulifera solaris as revealed by the genome and transcriptome.</title>
        <authorList>
            <person name="Tanaka T."/>
            <person name="Maeda Y."/>
            <person name="Veluchamy A."/>
            <person name="Tanaka M."/>
            <person name="Abida H."/>
            <person name="Marechal E."/>
            <person name="Bowler C."/>
            <person name="Muto M."/>
            <person name="Sunaga Y."/>
            <person name="Tanaka M."/>
            <person name="Yoshino T."/>
            <person name="Taniguchi T."/>
            <person name="Fukuda Y."/>
            <person name="Nemoto M."/>
            <person name="Matsumoto M."/>
            <person name="Wong P.S."/>
            <person name="Aburatani S."/>
            <person name="Fujibuchi W."/>
        </authorList>
    </citation>
    <scope>NUCLEOTIDE SEQUENCE [LARGE SCALE GENOMIC DNA]</scope>
    <source>
        <strain evidence="2 3">JPCC DA0580</strain>
    </source>
</reference>
<dbReference type="InParanoid" id="A0A1Z5KSN0"/>
<sequence length="179" mass="20380">MFKRIAAYSSFLLTALFSTPVRSLSASSPMISTELALAMEATVRRYFQGVTEKDSEMIRSCFGESATIRDVCALQSSRRTVPATQLVDRCMQFVTAHPDCVVQFHYGPECSRQSNWVFAHWYETGTWSGTSCDIEPNHQPMAVEGQTRFKVCSDTLKIQELVVTRTFTEWERMLLEKPQ</sequence>
<dbReference type="InterPro" id="IPR032710">
    <property type="entry name" value="NTF2-like_dom_sf"/>
</dbReference>